<dbReference type="InterPro" id="IPR032710">
    <property type="entry name" value="NTF2-like_dom_sf"/>
</dbReference>
<name>A0A7W6BPU3_9SPHN</name>
<protein>
    <recommendedName>
        <fullName evidence="2">SnoaL-like domain-containing protein</fullName>
    </recommendedName>
</protein>
<evidence type="ECO:0000313" key="3">
    <source>
        <dbReference type="EMBL" id="MBB3925659.1"/>
    </source>
</evidence>
<feature type="signal peptide" evidence="1">
    <location>
        <begin position="1"/>
        <end position="24"/>
    </location>
</feature>
<comment type="caution">
    <text evidence="3">The sequence shown here is derived from an EMBL/GenBank/DDBJ whole genome shotgun (WGS) entry which is preliminary data.</text>
</comment>
<dbReference type="Gene3D" id="3.10.450.50">
    <property type="match status" value="1"/>
</dbReference>
<accession>A0A7W6BPU3</accession>
<proteinExistence type="predicted"/>
<feature type="domain" description="SnoaL-like" evidence="2">
    <location>
        <begin position="141"/>
        <end position="212"/>
    </location>
</feature>
<evidence type="ECO:0000256" key="1">
    <source>
        <dbReference type="SAM" id="SignalP"/>
    </source>
</evidence>
<evidence type="ECO:0000313" key="4">
    <source>
        <dbReference type="Proteomes" id="UP000571950"/>
    </source>
</evidence>
<dbReference type="RefSeq" id="WP_188071223.1">
    <property type="nucleotide sequence ID" value="NZ_BSPS01000047.1"/>
</dbReference>
<keyword evidence="4" id="KW-1185">Reference proteome</keyword>
<dbReference type="Proteomes" id="UP000571950">
    <property type="component" value="Unassembled WGS sequence"/>
</dbReference>
<gene>
    <name evidence="3" type="ORF">GGR43_001374</name>
</gene>
<evidence type="ECO:0000259" key="2">
    <source>
        <dbReference type="Pfam" id="PF13577"/>
    </source>
</evidence>
<dbReference type="AlphaFoldDB" id="A0A7W6BPU3"/>
<dbReference type="Pfam" id="PF13577">
    <property type="entry name" value="SnoaL_4"/>
    <property type="match status" value="1"/>
</dbReference>
<organism evidence="3 4">
    <name type="scientific">Sphingobium jiangsuense</name>
    <dbReference type="NCBI Taxonomy" id="870476"/>
    <lineage>
        <taxon>Bacteria</taxon>
        <taxon>Pseudomonadati</taxon>
        <taxon>Pseudomonadota</taxon>
        <taxon>Alphaproteobacteria</taxon>
        <taxon>Sphingomonadales</taxon>
        <taxon>Sphingomonadaceae</taxon>
        <taxon>Sphingobium</taxon>
    </lineage>
</organism>
<feature type="chain" id="PRO_5031329679" description="SnoaL-like domain-containing protein" evidence="1">
    <location>
        <begin position="25"/>
        <end position="302"/>
    </location>
</feature>
<reference evidence="3 4" key="1">
    <citation type="submission" date="2020-08" db="EMBL/GenBank/DDBJ databases">
        <title>Genomic Encyclopedia of Type Strains, Phase IV (KMG-IV): sequencing the most valuable type-strain genomes for metagenomic binning, comparative biology and taxonomic classification.</title>
        <authorList>
            <person name="Goeker M."/>
        </authorList>
    </citation>
    <scope>NUCLEOTIDE SEQUENCE [LARGE SCALE GENOMIC DNA]</scope>
    <source>
        <strain evidence="3 4">DSM 26189</strain>
    </source>
</reference>
<keyword evidence="1" id="KW-0732">Signal</keyword>
<dbReference type="SUPFAM" id="SSF54427">
    <property type="entry name" value="NTF2-like"/>
    <property type="match status" value="1"/>
</dbReference>
<dbReference type="EMBL" id="JACIDT010000004">
    <property type="protein sequence ID" value="MBB3925659.1"/>
    <property type="molecule type" value="Genomic_DNA"/>
</dbReference>
<dbReference type="InterPro" id="IPR037401">
    <property type="entry name" value="SnoaL-like"/>
</dbReference>
<sequence>MKVTKLLLACTALGLAGTGGVAQAAPAKPAAQAPASAPAGKRPVISEGQRALDMWLVQNLMSKHEFYHAAGMNLEEVDALWVARNGPNAKTATFGSPMWVMNGIEVIRGAYGEENQRNREKALKAIAEIDPAVKNEPANLGAGHEWVMHTSTTPIIEIAGDGKTAKGIWYSPGVGLMGKFSGGKVGVDATMFFEKYAGDFIKENGEWKIWHLQMAYDFTPGLPKEMVAKVLEALGDKALTGEPAQAMAQAGERADFKLPEGFTRPVYSYPVYSPQRPGILWPPLPEPYYTFGETFSYCNCEQ</sequence>